<name>A0A7L6MZJ8_9MOLU</name>
<dbReference type="KEGG" id="tbk:HF295_00495"/>
<dbReference type="AlphaFoldDB" id="A0A7L6MZJ8"/>
<proteinExistence type="predicted"/>
<evidence type="ECO:0000313" key="2">
    <source>
        <dbReference type="Proteomes" id="UP000512167"/>
    </source>
</evidence>
<dbReference type="EMBL" id="CP051151">
    <property type="protein sequence ID" value="QLY39416.1"/>
    <property type="molecule type" value="Genomic_DNA"/>
</dbReference>
<keyword evidence="2" id="KW-1185">Reference proteome</keyword>
<protein>
    <submittedName>
        <fullName evidence="1">Uncharacterized protein</fullName>
    </submittedName>
</protein>
<accession>A0A7L6MZJ8</accession>
<evidence type="ECO:0000313" key="1">
    <source>
        <dbReference type="EMBL" id="QLY39416.1"/>
    </source>
</evidence>
<dbReference type="RefSeq" id="WP_312031884.1">
    <property type="nucleotide sequence ID" value="NZ_CP051151.1"/>
</dbReference>
<reference evidence="1 2" key="1">
    <citation type="submission" date="2020-04" db="EMBL/GenBank/DDBJ databases">
        <authorList>
            <person name="Zheng R.K."/>
            <person name="Sun C.M."/>
        </authorList>
    </citation>
    <scope>NUCLEOTIDE SEQUENCE [LARGE SCALE GENOMIC DNA]</scope>
    <source>
        <strain evidence="2">zrk29</strain>
    </source>
</reference>
<gene>
    <name evidence="1" type="ORF">HF295_00495</name>
</gene>
<sequence length="177" mass="19253">MNNTPYEPPTDDEEEIIYTVDEEVTFSGEIVSIHGNKITLDDGTMVNITENTILSGNYLTFTVTAGPTDHEFYITEVTSQSSLLINPGSNVLDVNLIDGEGEVYGNITIIGCNIIQVLDKRFILNNDTVFSAHISDGDPLFDDMISVFEVGDLISGYGVANENNEVSSGTIMTIMVS</sequence>
<organism evidence="1 2">
    <name type="scientific">Hujiaoplasma nucleasis</name>
    <dbReference type="NCBI Taxonomy" id="2725268"/>
    <lineage>
        <taxon>Bacteria</taxon>
        <taxon>Bacillati</taxon>
        <taxon>Mycoplasmatota</taxon>
        <taxon>Mollicutes</taxon>
        <taxon>Candidatus Izemoplasmatales</taxon>
        <taxon>Hujiaoplasmataceae</taxon>
        <taxon>Hujiaoplasma</taxon>
    </lineage>
</organism>
<dbReference type="Proteomes" id="UP000512167">
    <property type="component" value="Chromosome"/>
</dbReference>